<dbReference type="InterPro" id="IPR016186">
    <property type="entry name" value="C-type_lectin-like/link_sf"/>
</dbReference>
<dbReference type="PROSITE" id="PS50041">
    <property type="entry name" value="C_TYPE_LECTIN_2"/>
    <property type="match status" value="1"/>
</dbReference>
<feature type="domain" description="C-type lectin" evidence="2">
    <location>
        <begin position="33"/>
        <end position="157"/>
    </location>
</feature>
<dbReference type="InterPro" id="IPR051004">
    <property type="entry name" value="DC-SIGN_domain-containing"/>
</dbReference>
<evidence type="ECO:0000256" key="1">
    <source>
        <dbReference type="SAM" id="SignalP"/>
    </source>
</evidence>
<dbReference type="PANTHER" id="PTHR22802:SF465">
    <property type="entry name" value="AT17652P-RELATED"/>
    <property type="match status" value="1"/>
</dbReference>
<dbReference type="Gene3D" id="3.10.100.10">
    <property type="entry name" value="Mannose-Binding Protein A, subunit A"/>
    <property type="match status" value="1"/>
</dbReference>
<sequence length="163" mass="18616">MNCNLVLIVLAACIGSIYCYPPTSDIQTSLHRFNNKTYYIETLAKADFYRSFMFCQKINMRLVTVDSNEEFEKLVELIKKSVSFTHGAEVWTSATDLSVEGSFLWMSTGLPMNVDKWLPKEPNNAANSEHCMAFRNEGDTIGFNDNKCWTENYFICESVPSQC</sequence>
<dbReference type="RefSeq" id="XP_017773269.1">
    <property type="nucleotide sequence ID" value="XM_017917780.1"/>
</dbReference>
<dbReference type="SMART" id="SM00034">
    <property type="entry name" value="CLECT"/>
    <property type="match status" value="1"/>
</dbReference>
<evidence type="ECO:0000313" key="4">
    <source>
        <dbReference type="RefSeq" id="XP_017773269.1"/>
    </source>
</evidence>
<dbReference type="PANTHER" id="PTHR22802">
    <property type="entry name" value="C-TYPE LECTIN SUPERFAMILY MEMBER"/>
    <property type="match status" value="1"/>
</dbReference>
<protein>
    <submittedName>
        <fullName evidence="4">C-type lectin 37Da-like</fullName>
    </submittedName>
</protein>
<dbReference type="GeneID" id="108560297"/>
<dbReference type="Proteomes" id="UP000695000">
    <property type="component" value="Unplaced"/>
</dbReference>
<feature type="chain" id="PRO_5045784913" evidence="1">
    <location>
        <begin position="20"/>
        <end position="163"/>
    </location>
</feature>
<evidence type="ECO:0000313" key="3">
    <source>
        <dbReference type="Proteomes" id="UP000695000"/>
    </source>
</evidence>
<accession>A0ABM1MFB9</accession>
<reference evidence="4" key="1">
    <citation type="submission" date="2025-08" db="UniProtKB">
        <authorList>
            <consortium name="RefSeq"/>
        </authorList>
    </citation>
    <scope>IDENTIFICATION</scope>
    <source>
        <tissue evidence="4">Whole Larva</tissue>
    </source>
</reference>
<dbReference type="InterPro" id="IPR016187">
    <property type="entry name" value="CTDL_fold"/>
</dbReference>
<dbReference type="CDD" id="cd00037">
    <property type="entry name" value="CLECT"/>
    <property type="match status" value="1"/>
</dbReference>
<gene>
    <name evidence="4" type="primary">LOC108560297</name>
</gene>
<organism evidence="3 4">
    <name type="scientific">Nicrophorus vespilloides</name>
    <name type="common">Boreal carrion beetle</name>
    <dbReference type="NCBI Taxonomy" id="110193"/>
    <lineage>
        <taxon>Eukaryota</taxon>
        <taxon>Metazoa</taxon>
        <taxon>Ecdysozoa</taxon>
        <taxon>Arthropoda</taxon>
        <taxon>Hexapoda</taxon>
        <taxon>Insecta</taxon>
        <taxon>Pterygota</taxon>
        <taxon>Neoptera</taxon>
        <taxon>Endopterygota</taxon>
        <taxon>Coleoptera</taxon>
        <taxon>Polyphaga</taxon>
        <taxon>Staphyliniformia</taxon>
        <taxon>Silphidae</taxon>
        <taxon>Nicrophorinae</taxon>
        <taxon>Nicrophorus</taxon>
    </lineage>
</organism>
<dbReference type="SUPFAM" id="SSF56436">
    <property type="entry name" value="C-type lectin-like"/>
    <property type="match status" value="1"/>
</dbReference>
<name>A0ABM1MFB9_NICVS</name>
<dbReference type="InterPro" id="IPR001304">
    <property type="entry name" value="C-type_lectin-like"/>
</dbReference>
<keyword evidence="3" id="KW-1185">Reference proteome</keyword>
<evidence type="ECO:0000259" key="2">
    <source>
        <dbReference type="PROSITE" id="PS50041"/>
    </source>
</evidence>
<feature type="signal peptide" evidence="1">
    <location>
        <begin position="1"/>
        <end position="19"/>
    </location>
</feature>
<keyword evidence="1" id="KW-0732">Signal</keyword>
<dbReference type="Pfam" id="PF00059">
    <property type="entry name" value="Lectin_C"/>
    <property type="match status" value="1"/>
</dbReference>
<proteinExistence type="predicted"/>